<gene>
    <name evidence="1" type="ORF">C8Q71DRAFT_716625</name>
</gene>
<dbReference type="GeneID" id="72001847"/>
<name>A0ABQ8K2M4_9APHY</name>
<proteinExistence type="predicted"/>
<comment type="caution">
    <text evidence="1">The sequence shown here is derived from an EMBL/GenBank/DDBJ whole genome shotgun (WGS) entry which is preliminary data.</text>
</comment>
<keyword evidence="2" id="KW-1185">Reference proteome</keyword>
<dbReference type="EMBL" id="JADCUA010000030">
    <property type="protein sequence ID" value="KAH9830561.1"/>
    <property type="molecule type" value="Genomic_DNA"/>
</dbReference>
<organism evidence="1 2">
    <name type="scientific">Rhodofomes roseus</name>
    <dbReference type="NCBI Taxonomy" id="34475"/>
    <lineage>
        <taxon>Eukaryota</taxon>
        <taxon>Fungi</taxon>
        <taxon>Dikarya</taxon>
        <taxon>Basidiomycota</taxon>
        <taxon>Agaricomycotina</taxon>
        <taxon>Agaricomycetes</taxon>
        <taxon>Polyporales</taxon>
        <taxon>Rhodofomes</taxon>
    </lineage>
</organism>
<sequence length="145" mass="16663">TLRRHLSAHHAADYRQWCTKTGFTSQLPQDISARKVEAAKASMTQGSLDKHVQKVTPAEYIQPYTDELFKSAAIQWLVETDQPIGAFEHPSFINMINVASRAKSGVVIPSRWTTRRKIINIFHQYLRDLKTRLNVRSTARFSDEH</sequence>
<protein>
    <submittedName>
        <fullName evidence="1">Uncharacterized protein</fullName>
    </submittedName>
</protein>
<dbReference type="RefSeq" id="XP_047773856.1">
    <property type="nucleotide sequence ID" value="XM_047921115.1"/>
</dbReference>
<feature type="non-terminal residue" evidence="1">
    <location>
        <position position="1"/>
    </location>
</feature>
<reference evidence="1 2" key="1">
    <citation type="journal article" date="2021" name="Environ. Microbiol.">
        <title>Gene family expansions and transcriptome signatures uncover fungal adaptations to wood decay.</title>
        <authorList>
            <person name="Hage H."/>
            <person name="Miyauchi S."/>
            <person name="Viragh M."/>
            <person name="Drula E."/>
            <person name="Min B."/>
            <person name="Chaduli D."/>
            <person name="Navarro D."/>
            <person name="Favel A."/>
            <person name="Norest M."/>
            <person name="Lesage-Meessen L."/>
            <person name="Balint B."/>
            <person name="Merenyi Z."/>
            <person name="de Eugenio L."/>
            <person name="Morin E."/>
            <person name="Martinez A.T."/>
            <person name="Baldrian P."/>
            <person name="Stursova M."/>
            <person name="Martinez M.J."/>
            <person name="Novotny C."/>
            <person name="Magnuson J.K."/>
            <person name="Spatafora J.W."/>
            <person name="Maurice S."/>
            <person name="Pangilinan J."/>
            <person name="Andreopoulos W."/>
            <person name="LaButti K."/>
            <person name="Hundley H."/>
            <person name="Na H."/>
            <person name="Kuo A."/>
            <person name="Barry K."/>
            <person name="Lipzen A."/>
            <person name="Henrissat B."/>
            <person name="Riley R."/>
            <person name="Ahrendt S."/>
            <person name="Nagy L.G."/>
            <person name="Grigoriev I.V."/>
            <person name="Martin F."/>
            <person name="Rosso M.N."/>
        </authorList>
    </citation>
    <scope>NUCLEOTIDE SEQUENCE [LARGE SCALE GENOMIC DNA]</scope>
    <source>
        <strain evidence="1 2">CIRM-BRFM 1785</strain>
    </source>
</reference>
<dbReference type="Proteomes" id="UP000814176">
    <property type="component" value="Unassembled WGS sequence"/>
</dbReference>
<evidence type="ECO:0000313" key="1">
    <source>
        <dbReference type="EMBL" id="KAH9830561.1"/>
    </source>
</evidence>
<accession>A0ABQ8K2M4</accession>
<evidence type="ECO:0000313" key="2">
    <source>
        <dbReference type="Proteomes" id="UP000814176"/>
    </source>
</evidence>